<dbReference type="RefSeq" id="WP_305945773.1">
    <property type="nucleotide sequence ID" value="NZ_JAUZVY010000005.1"/>
</dbReference>
<organism evidence="2 3">
    <name type="scientific">Alkalimonas delamerensis</name>
    <dbReference type="NCBI Taxonomy" id="265981"/>
    <lineage>
        <taxon>Bacteria</taxon>
        <taxon>Pseudomonadati</taxon>
        <taxon>Pseudomonadota</taxon>
        <taxon>Gammaproteobacteria</taxon>
        <taxon>Alkalimonas</taxon>
    </lineage>
</organism>
<dbReference type="Gene3D" id="2.40.10.220">
    <property type="entry name" value="predicted glycosyltransferase like domains"/>
    <property type="match status" value="1"/>
</dbReference>
<dbReference type="InterPro" id="IPR009875">
    <property type="entry name" value="PilZ_domain"/>
</dbReference>
<sequence length="847" mass="97341">MTAPDLQEHLSIIERLKSSVQTSDFDQMFAVLTSELPKSKQFLLKMELKRLSQPCDFYIDLRGHVDGQVRPYEHQGKTHYMDEHAIEVFEQGIREYGRFTLGVYEDVMNTDNNYRVMHRKETEARIKKALDSDDTAGIEDELEAPSKHQARLVQFGSYINRSGERMNYSITVEIVLDNGKKYSAQTTDISVQGCKLKLARQVQLEAGTELGIFFRELEQEYTLDRSNPIRYQLVEASPLDQRSQQLRLKRLEQSNEQEQEFTSFIDRFIRGNKRRYKLNLDNALDAVIVKGYEQFFVPRTSSLHVFIAVHQGKSNPQCALTTENNRASFHYFQDEQQRSVLPQVLSAKRLKQLLQQPEGQRQTLLYCFTHAAKGKLYFYTATTTELLAEPALLTLFQGFGASKKSWKVFQLSFLTTSADFSQLHFQLPGSDTKAPASNTRLLDAYLSPLRFIVSMTDLTDDSSTSWYQQHSYDKSLIRQLNQFAHPKLNQLPFCEAVPVKYVNLRSEDRYLYKTTVECFNAKEEPQPEAFSRDFSPNGMQIETLLPVHLQRGDIVRLNLPDLQKISSKYSLKQLPYEVMAISKSGTIMNLKVLENDQGHAGKEFFQLLIQNNRSKLTVAEEQVKHPGLAPALRNMLIKAVDSFPFYLHRKGIRYEMKAIAQGGLPASLHQLLDQLPSLPEQINIEPLIKHNAVSLTFASQLKQMKRQDPPQCYELYLKVLPQPEGPPELNCHYDYEFNKEPDKHAFIQQLIEDKAAVFCYRIWLSRTGRPDSDFIAKELSYISQYAIHKAKLLEEELWSVVGVGELIDISEELLLRLGIPEAQRQQQRSLRLRLLSAQPTAGATAAI</sequence>
<protein>
    <submittedName>
        <fullName evidence="2">PilZ domain-containing protein</fullName>
    </submittedName>
</protein>
<evidence type="ECO:0000313" key="2">
    <source>
        <dbReference type="EMBL" id="MDP4529706.1"/>
    </source>
</evidence>
<evidence type="ECO:0000313" key="3">
    <source>
        <dbReference type="Proteomes" id="UP001236258"/>
    </source>
</evidence>
<accession>A0ABT9GSU7</accession>
<reference evidence="2 3" key="1">
    <citation type="submission" date="2023-08" db="EMBL/GenBank/DDBJ databases">
        <authorList>
            <person name="Joshi A."/>
            <person name="Thite S."/>
        </authorList>
    </citation>
    <scope>NUCLEOTIDE SEQUENCE [LARGE SCALE GENOMIC DNA]</scope>
    <source>
        <strain evidence="2 3">1E1</strain>
    </source>
</reference>
<keyword evidence="3" id="KW-1185">Reference proteome</keyword>
<dbReference type="Pfam" id="PF07238">
    <property type="entry name" value="PilZ"/>
    <property type="match status" value="2"/>
</dbReference>
<evidence type="ECO:0000259" key="1">
    <source>
        <dbReference type="Pfam" id="PF07238"/>
    </source>
</evidence>
<proteinExistence type="predicted"/>
<feature type="domain" description="PilZ" evidence="1">
    <location>
        <begin position="504"/>
        <end position="587"/>
    </location>
</feature>
<comment type="caution">
    <text evidence="2">The sequence shown here is derived from an EMBL/GenBank/DDBJ whole genome shotgun (WGS) entry which is preliminary data.</text>
</comment>
<name>A0ABT9GSU7_9GAMM</name>
<gene>
    <name evidence="2" type="ORF">Q3O59_11805</name>
</gene>
<dbReference type="EMBL" id="JAUZVY010000005">
    <property type="protein sequence ID" value="MDP4529706.1"/>
    <property type="molecule type" value="Genomic_DNA"/>
</dbReference>
<feature type="domain" description="PilZ" evidence="1">
    <location>
        <begin position="160"/>
        <end position="265"/>
    </location>
</feature>
<dbReference type="Proteomes" id="UP001236258">
    <property type="component" value="Unassembled WGS sequence"/>
</dbReference>